<proteinExistence type="predicted"/>
<sequence>MKMEGAPAEPPDPSAARHPAACLLGDLAPLPRSSALSSVVVRSLETLNHPMMAGMEWYLLQVSRFQVPPTTRGS</sequence>
<dbReference type="EMBL" id="AKHW03000640">
    <property type="protein sequence ID" value="KYO44900.1"/>
    <property type="molecule type" value="Genomic_DNA"/>
</dbReference>
<evidence type="ECO:0000313" key="1">
    <source>
        <dbReference type="EMBL" id="KYO44900.1"/>
    </source>
</evidence>
<protein>
    <submittedName>
        <fullName evidence="1">Uncharacterized protein</fullName>
    </submittedName>
</protein>
<dbReference type="AlphaFoldDB" id="A0A151P7E2"/>
<organism evidence="1 2">
    <name type="scientific">Alligator mississippiensis</name>
    <name type="common">American alligator</name>
    <dbReference type="NCBI Taxonomy" id="8496"/>
    <lineage>
        <taxon>Eukaryota</taxon>
        <taxon>Metazoa</taxon>
        <taxon>Chordata</taxon>
        <taxon>Craniata</taxon>
        <taxon>Vertebrata</taxon>
        <taxon>Euteleostomi</taxon>
        <taxon>Archelosauria</taxon>
        <taxon>Archosauria</taxon>
        <taxon>Crocodylia</taxon>
        <taxon>Alligatoridae</taxon>
        <taxon>Alligatorinae</taxon>
        <taxon>Alligator</taxon>
    </lineage>
</organism>
<keyword evidence="2" id="KW-1185">Reference proteome</keyword>
<dbReference type="Proteomes" id="UP000050525">
    <property type="component" value="Unassembled WGS sequence"/>
</dbReference>
<gene>
    <name evidence="1" type="ORF">Y1Q_0022975</name>
</gene>
<accession>A0A151P7E2</accession>
<comment type="caution">
    <text evidence="1">The sequence shown here is derived from an EMBL/GenBank/DDBJ whole genome shotgun (WGS) entry which is preliminary data.</text>
</comment>
<name>A0A151P7E2_ALLMI</name>
<evidence type="ECO:0000313" key="2">
    <source>
        <dbReference type="Proteomes" id="UP000050525"/>
    </source>
</evidence>
<reference evidence="1 2" key="1">
    <citation type="journal article" date="2012" name="Genome Biol.">
        <title>Sequencing three crocodilian genomes to illuminate the evolution of archosaurs and amniotes.</title>
        <authorList>
            <person name="St John J.A."/>
            <person name="Braun E.L."/>
            <person name="Isberg S.R."/>
            <person name="Miles L.G."/>
            <person name="Chong A.Y."/>
            <person name="Gongora J."/>
            <person name="Dalzell P."/>
            <person name="Moran C."/>
            <person name="Bed'hom B."/>
            <person name="Abzhanov A."/>
            <person name="Burgess S.C."/>
            <person name="Cooksey A.M."/>
            <person name="Castoe T.A."/>
            <person name="Crawford N.G."/>
            <person name="Densmore L.D."/>
            <person name="Drew J.C."/>
            <person name="Edwards S.V."/>
            <person name="Faircloth B.C."/>
            <person name="Fujita M.K."/>
            <person name="Greenwold M.J."/>
            <person name="Hoffmann F.G."/>
            <person name="Howard J.M."/>
            <person name="Iguchi T."/>
            <person name="Janes D.E."/>
            <person name="Khan S.Y."/>
            <person name="Kohno S."/>
            <person name="de Koning A.J."/>
            <person name="Lance S.L."/>
            <person name="McCarthy F.M."/>
            <person name="McCormack J.E."/>
            <person name="Merchant M.E."/>
            <person name="Peterson D.G."/>
            <person name="Pollock D.D."/>
            <person name="Pourmand N."/>
            <person name="Raney B.J."/>
            <person name="Roessler K.A."/>
            <person name="Sanford J.R."/>
            <person name="Sawyer R.H."/>
            <person name="Schmidt C.J."/>
            <person name="Triplett E.W."/>
            <person name="Tuberville T.D."/>
            <person name="Venegas-Anaya M."/>
            <person name="Howard J.T."/>
            <person name="Jarvis E.D."/>
            <person name="Guillette L.J.Jr."/>
            <person name="Glenn T.C."/>
            <person name="Green R.E."/>
            <person name="Ray D.A."/>
        </authorList>
    </citation>
    <scope>NUCLEOTIDE SEQUENCE [LARGE SCALE GENOMIC DNA]</scope>
    <source>
        <strain evidence="1">KSC_2009_1</strain>
    </source>
</reference>